<comment type="caution">
    <text evidence="1">The sequence shown here is derived from an EMBL/GenBank/DDBJ whole genome shotgun (WGS) entry which is preliminary data.</text>
</comment>
<gene>
    <name evidence="1" type="ORF">MPL1_03063</name>
</gene>
<name>M7P2Z1_9GAMM</name>
<reference evidence="1 2" key="1">
    <citation type="journal article" date="2013" name="Genome Announc.">
        <title>Draft Genome Sequence of Methylophaga lonarensis MPLT, a Haloalkaliphilic (Non-Methane-Utilizing) Methylotroph.</title>
        <authorList>
            <person name="Shetty S.A."/>
            <person name="Marathe N.P."/>
            <person name="Munot H."/>
            <person name="Antony C.P."/>
            <person name="Dhotre D.P."/>
            <person name="Murrell J.C."/>
            <person name="Shouche Y.S."/>
        </authorList>
    </citation>
    <scope>NUCLEOTIDE SEQUENCE [LARGE SCALE GENOMIC DNA]</scope>
    <source>
        <strain evidence="1 2">MPL</strain>
    </source>
</reference>
<dbReference type="Proteomes" id="UP000012019">
    <property type="component" value="Unassembled WGS sequence"/>
</dbReference>
<dbReference type="eggNOG" id="COG0702">
    <property type="taxonomic scope" value="Bacteria"/>
</dbReference>
<dbReference type="EMBL" id="APHR01000013">
    <property type="protein sequence ID" value="EMR13876.1"/>
    <property type="molecule type" value="Genomic_DNA"/>
</dbReference>
<evidence type="ECO:0000313" key="2">
    <source>
        <dbReference type="Proteomes" id="UP000012019"/>
    </source>
</evidence>
<protein>
    <submittedName>
        <fullName evidence="1">NAD-dependent epimerase/dehydratase</fullName>
    </submittedName>
</protein>
<dbReference type="STRING" id="1286106.MPL1_03063"/>
<organism evidence="1 2">
    <name type="scientific">Methylophaga lonarensis MPL</name>
    <dbReference type="NCBI Taxonomy" id="1286106"/>
    <lineage>
        <taxon>Bacteria</taxon>
        <taxon>Pseudomonadati</taxon>
        <taxon>Pseudomonadota</taxon>
        <taxon>Gammaproteobacteria</taxon>
        <taxon>Thiotrichales</taxon>
        <taxon>Piscirickettsiaceae</taxon>
        <taxon>Methylophaga</taxon>
    </lineage>
</organism>
<accession>M7P2Z1</accession>
<keyword evidence="2" id="KW-1185">Reference proteome</keyword>
<sequence>MQCLDHSEAINQIDELYQGDMPISEAFIKAIKGRLG</sequence>
<dbReference type="AlphaFoldDB" id="M7P2Z1"/>
<evidence type="ECO:0000313" key="1">
    <source>
        <dbReference type="EMBL" id="EMR13876.1"/>
    </source>
</evidence>
<proteinExistence type="predicted"/>